<evidence type="ECO:0000256" key="1">
    <source>
        <dbReference type="SAM" id="SignalP"/>
    </source>
</evidence>
<dbReference type="InterPro" id="IPR050273">
    <property type="entry name" value="GppA/Ppx_hydrolase"/>
</dbReference>
<organism evidence="3 4">
    <name type="scientific">Endozoicomonas gorgoniicola</name>
    <dbReference type="NCBI Taxonomy" id="1234144"/>
    <lineage>
        <taxon>Bacteria</taxon>
        <taxon>Pseudomonadati</taxon>
        <taxon>Pseudomonadota</taxon>
        <taxon>Gammaproteobacteria</taxon>
        <taxon>Oceanospirillales</taxon>
        <taxon>Endozoicomonadaceae</taxon>
        <taxon>Endozoicomonas</taxon>
    </lineage>
</organism>
<dbReference type="Pfam" id="PF02541">
    <property type="entry name" value="Ppx-GppA"/>
    <property type="match status" value="1"/>
</dbReference>
<feature type="chain" id="PRO_5047255039" description="Ppx/GppA phosphatase N-terminal domain-containing protein" evidence="1">
    <location>
        <begin position="23"/>
        <end position="355"/>
    </location>
</feature>
<keyword evidence="4" id="KW-1185">Reference proteome</keyword>
<name>A0ABT3MRT3_9GAMM</name>
<dbReference type="SUPFAM" id="SSF53067">
    <property type="entry name" value="Actin-like ATPase domain"/>
    <property type="match status" value="1"/>
</dbReference>
<reference evidence="3 4" key="1">
    <citation type="submission" date="2022-10" db="EMBL/GenBank/DDBJ databases">
        <title>High-quality genome sequences of two octocoral-associated bacteria, Endozoicomonas euniceicola EF212 and Endozoicomonas gorgoniicola PS125.</title>
        <authorList>
            <person name="Chiou Y.-J."/>
            <person name="Chen Y.-H."/>
        </authorList>
    </citation>
    <scope>NUCLEOTIDE SEQUENCE [LARGE SCALE GENOMIC DNA]</scope>
    <source>
        <strain evidence="3 4">PS125</strain>
    </source>
</reference>
<dbReference type="RefSeq" id="WP_262567056.1">
    <property type="nucleotide sequence ID" value="NZ_JAPFCC010000001.1"/>
</dbReference>
<evidence type="ECO:0000313" key="4">
    <source>
        <dbReference type="Proteomes" id="UP001209854"/>
    </source>
</evidence>
<dbReference type="InterPro" id="IPR003695">
    <property type="entry name" value="Ppx_GppA_N"/>
</dbReference>
<sequence>MKRALLRHLLIITCFIASPLFATGSVERRMAIEVGSSAIKYAIADVNSNTDTILEIKDQDSIAFRLHDNVLNNDRRIIDKAALGAMSDIFLRLKDKASYYHTAHIKVVATEAIRIASNKVEVQSALQGKTGLVIQILTQDDEDQMDYFTALRASKKPGNPVVWDIGNNSYQLIADDPAAETLAYKGDTGSRSFFRYLLEVVQGKDFQKDDNLHPLTGDQFEEGIRFAHHLAEKVPKLVRSQITRNKGEVVAIGSLFQYSLLEAVKTEPEQLLITQHEVKQFIDRSLNREQTEQHPLDKEQQLNRLGYHQHRGFSHLTLSNAVLVYGFMQELGILSLEVADRTSTDSILEFSPFWQ</sequence>
<dbReference type="Gene3D" id="3.30.420.150">
    <property type="entry name" value="Exopolyphosphatase. Domain 2"/>
    <property type="match status" value="1"/>
</dbReference>
<dbReference type="PANTHER" id="PTHR30005:SF0">
    <property type="entry name" value="RETROGRADE REGULATION PROTEIN 2"/>
    <property type="match status" value="1"/>
</dbReference>
<proteinExistence type="predicted"/>
<dbReference type="InterPro" id="IPR043129">
    <property type="entry name" value="ATPase_NBD"/>
</dbReference>
<dbReference type="Gene3D" id="3.30.420.40">
    <property type="match status" value="1"/>
</dbReference>
<feature type="domain" description="Ppx/GppA phosphatase N-terminal" evidence="2">
    <location>
        <begin position="68"/>
        <end position="298"/>
    </location>
</feature>
<dbReference type="PANTHER" id="PTHR30005">
    <property type="entry name" value="EXOPOLYPHOSPHATASE"/>
    <property type="match status" value="1"/>
</dbReference>
<keyword evidence="1" id="KW-0732">Signal</keyword>
<evidence type="ECO:0000259" key="2">
    <source>
        <dbReference type="Pfam" id="PF02541"/>
    </source>
</evidence>
<evidence type="ECO:0000313" key="3">
    <source>
        <dbReference type="EMBL" id="MCW7552076.1"/>
    </source>
</evidence>
<gene>
    <name evidence="3" type="ORF">NX722_05340</name>
</gene>
<accession>A0ABT3MRT3</accession>
<comment type="caution">
    <text evidence="3">The sequence shown here is derived from an EMBL/GenBank/DDBJ whole genome shotgun (WGS) entry which is preliminary data.</text>
</comment>
<dbReference type="Proteomes" id="UP001209854">
    <property type="component" value="Unassembled WGS sequence"/>
</dbReference>
<dbReference type="EMBL" id="JAPFCC010000001">
    <property type="protein sequence ID" value="MCW7552076.1"/>
    <property type="molecule type" value="Genomic_DNA"/>
</dbReference>
<protein>
    <recommendedName>
        <fullName evidence="2">Ppx/GppA phosphatase N-terminal domain-containing protein</fullName>
    </recommendedName>
</protein>
<feature type="signal peptide" evidence="1">
    <location>
        <begin position="1"/>
        <end position="22"/>
    </location>
</feature>